<evidence type="ECO:0000313" key="1">
    <source>
        <dbReference type="EMBL" id="MCP2727289.1"/>
    </source>
</evidence>
<proteinExistence type="predicted"/>
<comment type="caution">
    <text evidence="1">The sequence shown here is derived from an EMBL/GenBank/DDBJ whole genome shotgun (WGS) entry which is preliminary data.</text>
</comment>
<accession>A0AAE3KKN3</accession>
<dbReference type="RefSeq" id="WP_254010105.1">
    <property type="nucleotide sequence ID" value="NZ_JAMZMM010000010.1"/>
</dbReference>
<protein>
    <submittedName>
        <fullName evidence="1">Type II toxin-antitoxin system RelE/ParE family toxin</fullName>
    </submittedName>
</protein>
<name>A0AAE3KKN3_9CYAN</name>
<gene>
    <name evidence="1" type="ORF">NJ959_02220</name>
</gene>
<keyword evidence="2" id="KW-1185">Reference proteome</keyword>
<organism evidence="1 2">
    <name type="scientific">Limnofasciculus baicalensis BBK-W-15</name>
    <dbReference type="NCBI Taxonomy" id="2699891"/>
    <lineage>
        <taxon>Bacteria</taxon>
        <taxon>Bacillati</taxon>
        <taxon>Cyanobacteriota</taxon>
        <taxon>Cyanophyceae</taxon>
        <taxon>Coleofasciculales</taxon>
        <taxon>Coleofasciculaceae</taxon>
        <taxon>Limnofasciculus</taxon>
        <taxon>Limnofasciculus baicalensis</taxon>
    </lineage>
</organism>
<evidence type="ECO:0000313" key="2">
    <source>
        <dbReference type="Proteomes" id="UP001204953"/>
    </source>
</evidence>
<dbReference type="AlphaFoldDB" id="A0AAE3KKN3"/>
<sequence length="116" mass="13498">MKRLPAKFFRSEGGREPVKDWLKTLSSEDCRIVGSDIKDVEFSFPIGLPLCRQLAGYKDLWEVRSKLTGGRIARIIFYISKGEMILLHGFIKKSQKTPKKEIDLAIKRKKEHEKYE</sequence>
<dbReference type="Proteomes" id="UP001204953">
    <property type="component" value="Unassembled WGS sequence"/>
</dbReference>
<dbReference type="InterPro" id="IPR009241">
    <property type="entry name" value="HigB-like"/>
</dbReference>
<dbReference type="Pfam" id="PF05973">
    <property type="entry name" value="Gp49"/>
    <property type="match status" value="1"/>
</dbReference>
<reference evidence="1" key="1">
    <citation type="submission" date="2022-06" db="EMBL/GenBank/DDBJ databases">
        <title>New cyanobacteria of genus Symplocastrum in benthos of Lake Baikal.</title>
        <authorList>
            <person name="Sorokovikova E."/>
            <person name="Tikhonova I."/>
            <person name="Krasnopeev A."/>
            <person name="Evseev P."/>
            <person name="Gladkikh A."/>
            <person name="Belykh O."/>
        </authorList>
    </citation>
    <scope>NUCLEOTIDE SEQUENCE</scope>
    <source>
        <strain evidence="1">BBK-W-15</strain>
    </source>
</reference>
<dbReference type="EMBL" id="JAMZMM010000010">
    <property type="protein sequence ID" value="MCP2727289.1"/>
    <property type="molecule type" value="Genomic_DNA"/>
</dbReference>